<keyword evidence="1" id="KW-0812">Transmembrane</keyword>
<keyword evidence="1" id="KW-1133">Transmembrane helix</keyword>
<accession>A0ABP7LJP5</accession>
<name>A0ABP7LJP5_9GAMM</name>
<feature type="transmembrane region" description="Helical" evidence="1">
    <location>
        <begin position="21"/>
        <end position="53"/>
    </location>
</feature>
<organism evidence="2 3">
    <name type="scientific">Halomonas cibimaris</name>
    <dbReference type="NCBI Taxonomy" id="657012"/>
    <lineage>
        <taxon>Bacteria</taxon>
        <taxon>Pseudomonadati</taxon>
        <taxon>Pseudomonadota</taxon>
        <taxon>Gammaproteobacteria</taxon>
        <taxon>Oceanospirillales</taxon>
        <taxon>Halomonadaceae</taxon>
        <taxon>Halomonas</taxon>
    </lineage>
</organism>
<feature type="transmembrane region" description="Helical" evidence="1">
    <location>
        <begin position="73"/>
        <end position="90"/>
    </location>
</feature>
<dbReference type="RefSeq" id="WP_311883925.1">
    <property type="nucleotide sequence ID" value="NZ_BAAAZT010000057.1"/>
</dbReference>
<dbReference type="Proteomes" id="UP001500133">
    <property type="component" value="Unassembled WGS sequence"/>
</dbReference>
<evidence type="ECO:0000313" key="3">
    <source>
        <dbReference type="Proteomes" id="UP001500133"/>
    </source>
</evidence>
<dbReference type="EMBL" id="BAAAZT010000057">
    <property type="protein sequence ID" value="GAA3903214.1"/>
    <property type="molecule type" value="Genomic_DNA"/>
</dbReference>
<evidence type="ECO:0000313" key="2">
    <source>
        <dbReference type="EMBL" id="GAA3903214.1"/>
    </source>
</evidence>
<keyword evidence="1" id="KW-0472">Membrane</keyword>
<sequence length="91" mass="9521">MTMLAYSIGSPVGQRLQCENLLMLPIAILALLHGAMFTAGTVYGELLMLAMLASLGSLRLAASPNTSQLADDLQVLAIAALVTIAMLYVLA</sequence>
<evidence type="ECO:0000256" key="1">
    <source>
        <dbReference type="SAM" id="Phobius"/>
    </source>
</evidence>
<keyword evidence="3" id="KW-1185">Reference proteome</keyword>
<proteinExistence type="predicted"/>
<gene>
    <name evidence="2" type="ORF">GCM10022228_11860</name>
</gene>
<comment type="caution">
    <text evidence="2">The sequence shown here is derived from an EMBL/GenBank/DDBJ whole genome shotgun (WGS) entry which is preliminary data.</text>
</comment>
<reference evidence="3" key="1">
    <citation type="journal article" date="2019" name="Int. J. Syst. Evol. Microbiol.">
        <title>The Global Catalogue of Microorganisms (GCM) 10K type strain sequencing project: providing services to taxonomists for standard genome sequencing and annotation.</title>
        <authorList>
            <consortium name="The Broad Institute Genomics Platform"/>
            <consortium name="The Broad Institute Genome Sequencing Center for Infectious Disease"/>
            <person name="Wu L."/>
            <person name="Ma J."/>
        </authorList>
    </citation>
    <scope>NUCLEOTIDE SEQUENCE [LARGE SCALE GENOMIC DNA]</scope>
    <source>
        <strain evidence="3">JCM 16914</strain>
    </source>
</reference>
<protein>
    <submittedName>
        <fullName evidence="2">Uncharacterized protein</fullName>
    </submittedName>
</protein>